<gene>
    <name evidence="2" type="ORF">DPM35_12505</name>
</gene>
<dbReference type="EMBL" id="QMBQ01000003">
    <property type="protein sequence ID" value="RAZ77292.1"/>
    <property type="molecule type" value="Genomic_DNA"/>
</dbReference>
<dbReference type="Pfam" id="PF14907">
    <property type="entry name" value="NTP_transf_5"/>
    <property type="match status" value="1"/>
</dbReference>
<sequence>MRPLWYPSFDRAWPAGDHERLLLAAVHLDPVGAERELRAWIGTHDLNDCTFSEQRLIHAAWSRLGPGLKDLPDAPRLAGLQRMLWTRTMLLMRECQPAFAALAVADVPMMLIKGAARAADPVGRGGRSFHDLDIVVPRNRLGDALGVFIELGWEPSSGSSAMRMLTLAGRLRSVNLHKGRYGDIDLHGCIFRPGQGSLGDDDRVWARARPVEFNSVPCGLPVREDLAVIAIANGGLDAHANSDWLVDLSRLIIEPGFDWKLFSDEVLARDIAVPALIALGWLKARAGYAVDAEAMRRFEAALPGPMAAWMAFVQARPRQSETPAGAVLRWLAKTRRKSLELAESEPRGEQRPRPRLKTKFSRGLPAGQGALRADLPLPASDRAGILHLHMRLPAPVKWRRLAFEVNSDAGHVAAFHVRPKLPRTATALEVFCAIQLDTPPSATRVWLESRPLRSLRMLTEENAARYAAPRFWLVSSEFRPHAPPEALIDGNSREDPAKGTR</sequence>
<keyword evidence="3" id="KW-1185">Reference proteome</keyword>
<feature type="compositionally biased region" description="Basic and acidic residues" evidence="1">
    <location>
        <begin position="491"/>
        <end position="501"/>
    </location>
</feature>
<accession>A0A330GTG2</accession>
<dbReference type="AlphaFoldDB" id="A0A330GTG2"/>
<organism evidence="2 3">
    <name type="scientific">Mesorhizobium atlanticum</name>
    <dbReference type="NCBI Taxonomy" id="2233532"/>
    <lineage>
        <taxon>Bacteria</taxon>
        <taxon>Pseudomonadati</taxon>
        <taxon>Pseudomonadota</taxon>
        <taxon>Alphaproteobacteria</taxon>
        <taxon>Hyphomicrobiales</taxon>
        <taxon>Phyllobacteriaceae</taxon>
        <taxon>Mesorhizobium</taxon>
    </lineage>
</organism>
<evidence type="ECO:0000313" key="2">
    <source>
        <dbReference type="EMBL" id="RAZ77292.1"/>
    </source>
</evidence>
<name>A0A330GTG2_9HYPH</name>
<dbReference type="InterPro" id="IPR039498">
    <property type="entry name" value="NTP_transf_5"/>
</dbReference>
<dbReference type="Proteomes" id="UP000251956">
    <property type="component" value="Unassembled WGS sequence"/>
</dbReference>
<evidence type="ECO:0008006" key="4">
    <source>
        <dbReference type="Google" id="ProtNLM"/>
    </source>
</evidence>
<feature type="compositionally biased region" description="Basic and acidic residues" evidence="1">
    <location>
        <begin position="339"/>
        <end position="352"/>
    </location>
</feature>
<reference evidence="3" key="1">
    <citation type="submission" date="2018-06" db="EMBL/GenBank/DDBJ databases">
        <authorList>
            <person name="Helene L.C."/>
            <person name="Dall'Agnol R."/>
            <person name="Delamuta J.R."/>
            <person name="Hungria M."/>
        </authorList>
    </citation>
    <scope>NUCLEOTIDE SEQUENCE [LARGE SCALE GENOMIC DNA]</scope>
    <source>
        <strain evidence="3">CNPSo 3140</strain>
    </source>
</reference>
<comment type="caution">
    <text evidence="2">The sequence shown here is derived from an EMBL/GenBank/DDBJ whole genome shotgun (WGS) entry which is preliminary data.</text>
</comment>
<feature type="region of interest" description="Disordered" evidence="1">
    <location>
        <begin position="481"/>
        <end position="501"/>
    </location>
</feature>
<reference evidence="2 3" key="2">
    <citation type="submission" date="2018-07" db="EMBL/GenBank/DDBJ databases">
        <title>Diversity of Mesorhizobium strains in Brazil.</title>
        <authorList>
            <person name="Helene L.C.F."/>
            <person name="Dall'Agnol R."/>
            <person name="Delamuta J.R.M."/>
            <person name="Hungria M."/>
        </authorList>
    </citation>
    <scope>NUCLEOTIDE SEQUENCE [LARGE SCALE GENOMIC DNA]</scope>
    <source>
        <strain evidence="2 3">CNPSo 3140</strain>
    </source>
</reference>
<protein>
    <recommendedName>
        <fullName evidence="4">Nucleotidyltransferase family protein</fullName>
    </recommendedName>
</protein>
<proteinExistence type="predicted"/>
<evidence type="ECO:0000313" key="3">
    <source>
        <dbReference type="Proteomes" id="UP000251956"/>
    </source>
</evidence>
<dbReference type="OrthoDB" id="8430972at2"/>
<dbReference type="RefSeq" id="WP_112127555.1">
    <property type="nucleotide sequence ID" value="NZ_QMBQ01000003.1"/>
</dbReference>
<feature type="region of interest" description="Disordered" evidence="1">
    <location>
        <begin position="339"/>
        <end position="361"/>
    </location>
</feature>
<evidence type="ECO:0000256" key="1">
    <source>
        <dbReference type="SAM" id="MobiDB-lite"/>
    </source>
</evidence>